<dbReference type="Pfam" id="PF12099">
    <property type="entry name" value="DUF3575"/>
    <property type="match status" value="1"/>
</dbReference>
<dbReference type="PROSITE" id="PS51257">
    <property type="entry name" value="PROKAR_LIPOPROTEIN"/>
    <property type="match status" value="1"/>
</dbReference>
<dbReference type="RefSeq" id="WP_118160081.1">
    <property type="nucleotide sequence ID" value="NZ_JANFZN010000051.1"/>
</dbReference>
<feature type="chain" id="PRO_5018966086" evidence="1">
    <location>
        <begin position="30"/>
        <end position="383"/>
    </location>
</feature>
<dbReference type="EMBL" id="QRYC01000004">
    <property type="protein sequence ID" value="RGU57879.1"/>
    <property type="molecule type" value="Genomic_DNA"/>
</dbReference>
<dbReference type="InterPro" id="IPR021958">
    <property type="entry name" value="DUF3575"/>
</dbReference>
<evidence type="ECO:0000313" key="3">
    <source>
        <dbReference type="Proteomes" id="UP000284243"/>
    </source>
</evidence>
<organism evidence="2 3">
    <name type="scientific">Odoribacter splanchnicus</name>
    <dbReference type="NCBI Taxonomy" id="28118"/>
    <lineage>
        <taxon>Bacteria</taxon>
        <taxon>Pseudomonadati</taxon>
        <taxon>Bacteroidota</taxon>
        <taxon>Bacteroidia</taxon>
        <taxon>Bacteroidales</taxon>
        <taxon>Odoribacteraceae</taxon>
        <taxon>Odoribacter</taxon>
    </lineage>
</organism>
<reference evidence="2 3" key="1">
    <citation type="submission" date="2018-08" db="EMBL/GenBank/DDBJ databases">
        <title>A genome reference for cultivated species of the human gut microbiota.</title>
        <authorList>
            <person name="Zou Y."/>
            <person name="Xue W."/>
            <person name="Luo G."/>
        </authorList>
    </citation>
    <scope>NUCLEOTIDE SEQUENCE [LARGE SCALE GENOMIC DNA]</scope>
    <source>
        <strain evidence="2 3">AF16-14</strain>
    </source>
</reference>
<protein>
    <submittedName>
        <fullName evidence="2">DUF3575 domain-containing protein</fullName>
    </submittedName>
</protein>
<proteinExistence type="predicted"/>
<dbReference type="InterPro" id="IPR036737">
    <property type="entry name" value="OmpA-like_sf"/>
</dbReference>
<dbReference type="Proteomes" id="UP000284243">
    <property type="component" value="Unassembled WGS sequence"/>
</dbReference>
<evidence type="ECO:0000313" key="2">
    <source>
        <dbReference type="EMBL" id="RGU57879.1"/>
    </source>
</evidence>
<sequence length="383" mass="42727">MRTTIHPMKLKYRLLFLPILLFACGVASGQEAGMSVAPFVRGDTAVFRFAPEKRMFWADYKGNAIAIDSLARSIRQHKLSIESGDMKVRVLGFCSSYGSCAENLAAAKNRSNQVKSYFIVHEGLKEDHFRTTNSTRQWHGMTDVIGVAYLFRNSETIPASGTLPESGFTSADSVSASQVLKPFVEPDTLIAERSAKPASESTRPIAKALESALGDPVQPCYQWVIKTNVAYLAATVANLGVEFAFGKHYSVDLPMIYSPYTVSRTFRLRFLAVQPEFRYWFGTPMKGHFFGAHLNIGAFNISVDKHTRYQSPDGFYGAGVSYGYVLPFARHWGAEFTVGAGYIHTKYDAYYNISNGARYEKGIPYNYWGLTKVGINLVYRFGK</sequence>
<dbReference type="SUPFAM" id="SSF103088">
    <property type="entry name" value="OmpA-like"/>
    <property type="match status" value="1"/>
</dbReference>
<gene>
    <name evidence="2" type="ORF">DWW57_04215</name>
</gene>
<dbReference type="AlphaFoldDB" id="A0A412TVT3"/>
<keyword evidence="1" id="KW-0732">Signal</keyword>
<accession>A0A412TVT3</accession>
<comment type="caution">
    <text evidence="2">The sequence shown here is derived from an EMBL/GenBank/DDBJ whole genome shotgun (WGS) entry which is preliminary data.</text>
</comment>
<feature type="signal peptide" evidence="1">
    <location>
        <begin position="1"/>
        <end position="29"/>
    </location>
</feature>
<name>A0A412TVT3_9BACT</name>
<dbReference type="Gene3D" id="3.30.1330.60">
    <property type="entry name" value="OmpA-like domain"/>
    <property type="match status" value="1"/>
</dbReference>
<evidence type="ECO:0000256" key="1">
    <source>
        <dbReference type="SAM" id="SignalP"/>
    </source>
</evidence>